<comment type="caution">
    <text evidence="2">The sequence shown here is derived from an EMBL/GenBank/DDBJ whole genome shotgun (WGS) entry which is preliminary data.</text>
</comment>
<evidence type="ECO:0000256" key="1">
    <source>
        <dbReference type="SAM" id="MobiDB-lite"/>
    </source>
</evidence>
<gene>
    <name evidence="2" type="ORF">LWI29_036579</name>
</gene>
<proteinExistence type="predicted"/>
<accession>A0AA39TIT3</accession>
<dbReference type="EMBL" id="JAUESC010000001">
    <property type="protein sequence ID" value="KAK0608824.1"/>
    <property type="molecule type" value="Genomic_DNA"/>
</dbReference>
<dbReference type="Proteomes" id="UP001168877">
    <property type="component" value="Unassembled WGS sequence"/>
</dbReference>
<evidence type="ECO:0000313" key="3">
    <source>
        <dbReference type="Proteomes" id="UP001168877"/>
    </source>
</evidence>
<sequence length="306" mass="33041">MVAATVEPQALAHALTKACVESVVPSGLAPKSATLKVIGIAEDEVEKVIKRIANMRRQVINIANNVLTEDFRVKLGFVGKLVVNCNGRSGGLCLFWLDVVDVNLLSYSLFHIDVQVIAQWSLVFGNRVLWPSEGGTTSPRLDSPRKIECYVDSPLGLCIPTIPAPAPSRSPLCPPAHIPPSTRSTLVEMVARLARVRGSPNQAQRQTQPVSVVGPSQPVSPPPLTIAAARPIAIGRERLKSIHCTTERDTLKEEKILLEQKNQDMCIVVKALEAKVDASFGEGYFFASHGVAQALPPPFDLHSTLG</sequence>
<reference evidence="2" key="1">
    <citation type="journal article" date="2022" name="Plant J.">
        <title>Strategies of tolerance reflected in two North American maple genomes.</title>
        <authorList>
            <person name="McEvoy S.L."/>
            <person name="Sezen U.U."/>
            <person name="Trouern-Trend A."/>
            <person name="McMahon S.M."/>
            <person name="Schaberg P.G."/>
            <person name="Yang J."/>
            <person name="Wegrzyn J.L."/>
            <person name="Swenson N.G."/>
        </authorList>
    </citation>
    <scope>NUCLEOTIDE SEQUENCE</scope>
    <source>
        <strain evidence="2">NS2018</strain>
    </source>
</reference>
<dbReference type="AlphaFoldDB" id="A0AA39TIT3"/>
<protein>
    <submittedName>
        <fullName evidence="2">Uncharacterized protein</fullName>
    </submittedName>
</protein>
<evidence type="ECO:0000313" key="2">
    <source>
        <dbReference type="EMBL" id="KAK0608824.1"/>
    </source>
</evidence>
<reference evidence="2" key="2">
    <citation type="submission" date="2023-06" db="EMBL/GenBank/DDBJ databases">
        <authorList>
            <person name="Swenson N.G."/>
            <person name="Wegrzyn J.L."/>
            <person name="Mcevoy S.L."/>
        </authorList>
    </citation>
    <scope>NUCLEOTIDE SEQUENCE</scope>
    <source>
        <strain evidence="2">NS2018</strain>
        <tissue evidence="2">Leaf</tissue>
    </source>
</reference>
<organism evidence="2 3">
    <name type="scientific">Acer saccharum</name>
    <name type="common">Sugar maple</name>
    <dbReference type="NCBI Taxonomy" id="4024"/>
    <lineage>
        <taxon>Eukaryota</taxon>
        <taxon>Viridiplantae</taxon>
        <taxon>Streptophyta</taxon>
        <taxon>Embryophyta</taxon>
        <taxon>Tracheophyta</taxon>
        <taxon>Spermatophyta</taxon>
        <taxon>Magnoliopsida</taxon>
        <taxon>eudicotyledons</taxon>
        <taxon>Gunneridae</taxon>
        <taxon>Pentapetalae</taxon>
        <taxon>rosids</taxon>
        <taxon>malvids</taxon>
        <taxon>Sapindales</taxon>
        <taxon>Sapindaceae</taxon>
        <taxon>Hippocastanoideae</taxon>
        <taxon>Acereae</taxon>
        <taxon>Acer</taxon>
    </lineage>
</organism>
<keyword evidence="3" id="KW-1185">Reference proteome</keyword>
<feature type="region of interest" description="Disordered" evidence="1">
    <location>
        <begin position="197"/>
        <end position="221"/>
    </location>
</feature>
<feature type="compositionally biased region" description="Low complexity" evidence="1">
    <location>
        <begin position="206"/>
        <end position="217"/>
    </location>
</feature>
<name>A0AA39TIT3_ACESA</name>